<dbReference type="Proteomes" id="UP000008037">
    <property type="component" value="Chromosome"/>
</dbReference>
<dbReference type="SUPFAM" id="SSF47240">
    <property type="entry name" value="Ferritin-like"/>
    <property type="match status" value="1"/>
</dbReference>
<keyword evidence="2" id="KW-1185">Reference proteome</keyword>
<dbReference type="AlphaFoldDB" id="K0INV7"/>
<protein>
    <submittedName>
        <fullName evidence="1">Uncharacterized protein</fullName>
    </submittedName>
</protein>
<gene>
    <name evidence="1" type="ordered locus">Ngar_c31280</name>
</gene>
<dbReference type="Pfam" id="PF05974">
    <property type="entry name" value="DUF892"/>
    <property type="match status" value="1"/>
</dbReference>
<dbReference type="InParanoid" id="K0INV7"/>
<dbReference type="GeneID" id="76624190"/>
<dbReference type="KEGG" id="nga:Ngar_c31280"/>
<dbReference type="EMBL" id="CP002408">
    <property type="protein sequence ID" value="AFU60044.1"/>
    <property type="molecule type" value="Genomic_DNA"/>
</dbReference>
<dbReference type="InterPro" id="IPR010287">
    <property type="entry name" value="DUF892_YciF-like"/>
</dbReference>
<name>K0INV7_NITGG</name>
<accession>K0INV7</accession>
<evidence type="ECO:0000313" key="2">
    <source>
        <dbReference type="Proteomes" id="UP000008037"/>
    </source>
</evidence>
<dbReference type="InterPro" id="IPR009078">
    <property type="entry name" value="Ferritin-like_SF"/>
</dbReference>
<dbReference type="RefSeq" id="WP_015020577.1">
    <property type="nucleotide sequence ID" value="NC_018719.1"/>
</dbReference>
<proteinExistence type="predicted"/>
<evidence type="ECO:0000313" key="1">
    <source>
        <dbReference type="EMBL" id="AFU60044.1"/>
    </source>
</evidence>
<reference evidence="1 2" key="1">
    <citation type="journal article" date="2012" name="Environ. Microbiol.">
        <title>The genome of the ammonia-oxidizing Candidatus Nitrososphaera gargensis: insights into metabolic versatility and environmental adaptations.</title>
        <authorList>
            <person name="Spang A."/>
            <person name="Poehlein A."/>
            <person name="Offre P."/>
            <person name="Zumbragel S."/>
            <person name="Haider S."/>
            <person name="Rychlik N."/>
            <person name="Nowka B."/>
            <person name="Schmeisser C."/>
            <person name="Lebedeva E.V."/>
            <person name="Rattei T."/>
            <person name="Bohm C."/>
            <person name="Schmid M."/>
            <person name="Galushko A."/>
            <person name="Hatzenpichler R."/>
            <person name="Weinmaier T."/>
            <person name="Daniel R."/>
            <person name="Schleper C."/>
            <person name="Spieck E."/>
            <person name="Streit W."/>
            <person name="Wagner M."/>
        </authorList>
    </citation>
    <scope>NUCLEOTIDE SEQUENCE [LARGE SCALE GENOMIC DNA]</scope>
    <source>
        <strain evidence="2">Ga9.2</strain>
    </source>
</reference>
<organism evidence="1 2">
    <name type="scientific">Nitrososphaera gargensis (strain Ga9.2)</name>
    <dbReference type="NCBI Taxonomy" id="1237085"/>
    <lineage>
        <taxon>Archaea</taxon>
        <taxon>Nitrososphaerota</taxon>
        <taxon>Nitrososphaeria</taxon>
        <taxon>Nitrososphaerales</taxon>
        <taxon>Nitrososphaeraceae</taxon>
        <taxon>Nitrososphaera</taxon>
    </lineage>
</organism>
<dbReference type="Gene3D" id="1.20.1260.10">
    <property type="match status" value="1"/>
</dbReference>
<dbReference type="HOGENOM" id="CLU_2839488_0_0_2"/>
<dbReference type="BioCyc" id="CNIT1237085:G1324-3128-MONOMER"/>
<dbReference type="InterPro" id="IPR012347">
    <property type="entry name" value="Ferritin-like"/>
</dbReference>
<sequence>MIIEDAEVVSYKMIIKTAEWFGIKDDAIISPLKQTLREEERMAQWLMDNSPSILDYHWSKRLKHH</sequence>